<evidence type="ECO:0000256" key="4">
    <source>
        <dbReference type="ARBA" id="ARBA00022989"/>
    </source>
</evidence>
<dbReference type="InterPro" id="IPR000326">
    <property type="entry name" value="PAP2/HPO"/>
</dbReference>
<evidence type="ECO:0000313" key="8">
    <source>
        <dbReference type="EMBL" id="KAF2120452.1"/>
    </source>
</evidence>
<proteinExistence type="inferred from homology"/>
<comment type="subcellular location">
    <subcellularLocation>
        <location evidence="1">Membrane</location>
        <topology evidence="1">Multi-pass membrane protein</topology>
    </subcellularLocation>
</comment>
<name>A0A6A5ZLH6_9PLEO</name>
<dbReference type="AlphaFoldDB" id="A0A6A5ZLH6"/>
<sequence>MRSVNSLVPSKRLILSYIFDWIVIIGIAAVGAGWNSITPFHRPFSVVDLSISYPYEEHETIPTWLLIVVGLVIPAAIVFVVSLVLVPGPTVNKMTSKKLIWRRKIWEWNAGWMGLGLSLATAFMITQGMKLLFGKPRPDLLSRCRPNLQQVSRAEVSNAGTLFDQFWVLVTSDICQQPDNDILQDGFKSFPSGHASFSWAGLLYLTLFVASKFAVAIPWLPPRPFSTNSAHTSAESPSNLRKQGILPTHKEHTQSSLSSYNGGESNVVPIRNQAAAPPVWVLVLVLIPVCSAIYITSTRFTDYRHHGFDLIFGSLIGIICAWFSFRWYHLPIRQGAGWAWGPRTYARSWGIGVGVGSYVGTEGWSHHADAVDTNGTGLHHEEVAGVTDSERQAGENVGNAV</sequence>
<dbReference type="GO" id="GO:0046839">
    <property type="term" value="P:phospholipid dephosphorylation"/>
    <property type="evidence" value="ECO:0007669"/>
    <property type="project" value="TreeGrafter"/>
</dbReference>
<dbReference type="GO" id="GO:0008195">
    <property type="term" value="F:phosphatidate phosphatase activity"/>
    <property type="evidence" value="ECO:0007669"/>
    <property type="project" value="TreeGrafter"/>
</dbReference>
<comment type="similarity">
    <text evidence="2">Belongs to the PA-phosphatase related phosphoesterase family.</text>
</comment>
<dbReference type="EMBL" id="ML977313">
    <property type="protein sequence ID" value="KAF2120452.1"/>
    <property type="molecule type" value="Genomic_DNA"/>
</dbReference>
<evidence type="ECO:0000256" key="1">
    <source>
        <dbReference type="ARBA" id="ARBA00004141"/>
    </source>
</evidence>
<evidence type="ECO:0000256" key="6">
    <source>
        <dbReference type="SAM" id="Phobius"/>
    </source>
</evidence>
<dbReference type="FunFam" id="1.20.144.10:FF:000042">
    <property type="entry name" value="PAP2 domain protein"/>
    <property type="match status" value="1"/>
</dbReference>
<dbReference type="Proteomes" id="UP000799770">
    <property type="component" value="Unassembled WGS sequence"/>
</dbReference>
<dbReference type="PANTHER" id="PTHR10165:SF154">
    <property type="entry name" value="PAP2 DOMAIN PROTEIN (AFU_ORTHOLOGUE AFUA_1G09730)"/>
    <property type="match status" value="1"/>
</dbReference>
<dbReference type="Pfam" id="PF01569">
    <property type="entry name" value="PAP2"/>
    <property type="match status" value="1"/>
</dbReference>
<gene>
    <name evidence="8" type="ORF">BDV96DRAFT_594916</name>
</gene>
<feature type="transmembrane region" description="Helical" evidence="6">
    <location>
        <begin position="308"/>
        <end position="325"/>
    </location>
</feature>
<feature type="transmembrane region" description="Helical" evidence="6">
    <location>
        <begin position="64"/>
        <end position="86"/>
    </location>
</feature>
<accession>A0A6A5ZLH6</accession>
<evidence type="ECO:0000256" key="3">
    <source>
        <dbReference type="ARBA" id="ARBA00022692"/>
    </source>
</evidence>
<keyword evidence="9" id="KW-1185">Reference proteome</keyword>
<reference evidence="8" key="1">
    <citation type="journal article" date="2020" name="Stud. Mycol.">
        <title>101 Dothideomycetes genomes: a test case for predicting lifestyles and emergence of pathogens.</title>
        <authorList>
            <person name="Haridas S."/>
            <person name="Albert R."/>
            <person name="Binder M."/>
            <person name="Bloem J."/>
            <person name="Labutti K."/>
            <person name="Salamov A."/>
            <person name="Andreopoulos B."/>
            <person name="Baker S."/>
            <person name="Barry K."/>
            <person name="Bills G."/>
            <person name="Bluhm B."/>
            <person name="Cannon C."/>
            <person name="Castanera R."/>
            <person name="Culley D."/>
            <person name="Daum C."/>
            <person name="Ezra D."/>
            <person name="Gonzalez J."/>
            <person name="Henrissat B."/>
            <person name="Kuo A."/>
            <person name="Liang C."/>
            <person name="Lipzen A."/>
            <person name="Lutzoni F."/>
            <person name="Magnuson J."/>
            <person name="Mondo S."/>
            <person name="Nolan M."/>
            <person name="Ohm R."/>
            <person name="Pangilinan J."/>
            <person name="Park H.-J."/>
            <person name="Ramirez L."/>
            <person name="Alfaro M."/>
            <person name="Sun H."/>
            <person name="Tritt A."/>
            <person name="Yoshinaga Y."/>
            <person name="Zwiers L.-H."/>
            <person name="Turgeon B."/>
            <person name="Goodwin S."/>
            <person name="Spatafora J."/>
            <person name="Crous P."/>
            <person name="Grigoriev I."/>
        </authorList>
    </citation>
    <scope>NUCLEOTIDE SEQUENCE</scope>
    <source>
        <strain evidence="8">CBS 627.86</strain>
    </source>
</reference>
<dbReference type="CDD" id="cd03390">
    <property type="entry name" value="PAP2_containing_1_like"/>
    <property type="match status" value="1"/>
</dbReference>
<keyword evidence="4 6" id="KW-1133">Transmembrane helix</keyword>
<feature type="transmembrane region" description="Helical" evidence="6">
    <location>
        <begin position="279"/>
        <end position="296"/>
    </location>
</feature>
<dbReference type="GO" id="GO:0016020">
    <property type="term" value="C:membrane"/>
    <property type="evidence" value="ECO:0007669"/>
    <property type="project" value="UniProtKB-SubCell"/>
</dbReference>
<evidence type="ECO:0000256" key="5">
    <source>
        <dbReference type="ARBA" id="ARBA00023136"/>
    </source>
</evidence>
<keyword evidence="3 6" id="KW-0812">Transmembrane</keyword>
<protein>
    <submittedName>
        <fullName evidence="8">PAP2 domain-containing protein</fullName>
    </submittedName>
</protein>
<dbReference type="SMART" id="SM00014">
    <property type="entry name" value="acidPPc"/>
    <property type="match status" value="1"/>
</dbReference>
<dbReference type="GO" id="GO:0006644">
    <property type="term" value="P:phospholipid metabolic process"/>
    <property type="evidence" value="ECO:0007669"/>
    <property type="project" value="InterPro"/>
</dbReference>
<dbReference type="InterPro" id="IPR036938">
    <property type="entry name" value="PAP2/HPO_sf"/>
</dbReference>
<dbReference type="Gene3D" id="1.20.144.10">
    <property type="entry name" value="Phosphatidic acid phosphatase type 2/haloperoxidase"/>
    <property type="match status" value="1"/>
</dbReference>
<evidence type="ECO:0000313" key="9">
    <source>
        <dbReference type="Proteomes" id="UP000799770"/>
    </source>
</evidence>
<evidence type="ECO:0000256" key="2">
    <source>
        <dbReference type="ARBA" id="ARBA00008816"/>
    </source>
</evidence>
<feature type="transmembrane region" description="Helical" evidence="6">
    <location>
        <begin position="197"/>
        <end position="220"/>
    </location>
</feature>
<dbReference type="PANTHER" id="PTHR10165">
    <property type="entry name" value="LIPID PHOSPHATE PHOSPHATASE"/>
    <property type="match status" value="1"/>
</dbReference>
<organism evidence="8 9">
    <name type="scientific">Lophiotrema nucula</name>
    <dbReference type="NCBI Taxonomy" id="690887"/>
    <lineage>
        <taxon>Eukaryota</taxon>
        <taxon>Fungi</taxon>
        <taxon>Dikarya</taxon>
        <taxon>Ascomycota</taxon>
        <taxon>Pezizomycotina</taxon>
        <taxon>Dothideomycetes</taxon>
        <taxon>Pleosporomycetidae</taxon>
        <taxon>Pleosporales</taxon>
        <taxon>Lophiotremataceae</taxon>
        <taxon>Lophiotrema</taxon>
    </lineage>
</organism>
<dbReference type="SUPFAM" id="SSF48317">
    <property type="entry name" value="Acid phosphatase/Vanadium-dependent haloperoxidase"/>
    <property type="match status" value="1"/>
</dbReference>
<dbReference type="InterPro" id="IPR043216">
    <property type="entry name" value="PAP-like"/>
</dbReference>
<feature type="transmembrane region" description="Helical" evidence="6">
    <location>
        <begin position="12"/>
        <end position="34"/>
    </location>
</feature>
<dbReference type="OrthoDB" id="8907274at2759"/>
<feature type="transmembrane region" description="Helical" evidence="6">
    <location>
        <begin position="106"/>
        <end position="125"/>
    </location>
</feature>
<keyword evidence="5 6" id="KW-0472">Membrane</keyword>
<evidence type="ECO:0000259" key="7">
    <source>
        <dbReference type="SMART" id="SM00014"/>
    </source>
</evidence>
<feature type="domain" description="Phosphatidic acid phosphatase type 2/haloperoxidase" evidence="7">
    <location>
        <begin position="110"/>
        <end position="325"/>
    </location>
</feature>